<comment type="caution">
    <text evidence="2">The sequence shown here is derived from an EMBL/GenBank/DDBJ whole genome shotgun (WGS) entry which is preliminary data.</text>
</comment>
<dbReference type="SUPFAM" id="SSF55486">
    <property type="entry name" value="Metalloproteases ('zincins'), catalytic domain"/>
    <property type="match status" value="1"/>
</dbReference>
<name>A0A830E782_9EURY</name>
<feature type="region of interest" description="Disordered" evidence="1">
    <location>
        <begin position="352"/>
        <end position="426"/>
    </location>
</feature>
<sequence>MSLAADRGIVALALAFLVALSGCASLSPSPPVVDAALGTPSADASDGDDGAVSVAVGGTGSSPVPETRPADNPWGRAPVVVGIDAAADGRDYAALVESAVDYWRANASAAAYDPAFVVVPNASEPDVTVSVVERIDACGDYDGADAVGCAPLFDGDEPTAPTEPVSVVVAAGYDDRTTETVLKHEFGHLLGLTHDDADAFPALSARIETTRLPEPDADERESPFRERTVAVHVDLSNVSPGERATYEAEIDHALSYYESGADGVAPANRSFERVSAPEMADVTLSVSAFRDGGSGVRWRRTGVDVDDDAALEWYTGGDLVVDADLDPSLVDWYVGAGFGYLLAADERADLPPPFRDGDPADDPAWRGVAGERRSTTTPRATTSPAATATATANKNENENGTGNVTTPAGVPSENARISTAGARVVP</sequence>
<proteinExistence type="predicted"/>
<dbReference type="RefSeq" id="WP_188423708.1">
    <property type="nucleotide sequence ID" value="NZ_BMCI01000003.1"/>
</dbReference>
<dbReference type="PROSITE" id="PS51257">
    <property type="entry name" value="PROKAR_LIPOPROTEIN"/>
    <property type="match status" value="1"/>
</dbReference>
<dbReference type="EMBL" id="BMCI01000003">
    <property type="protein sequence ID" value="GGC56473.1"/>
    <property type="molecule type" value="Genomic_DNA"/>
</dbReference>
<evidence type="ECO:0000256" key="1">
    <source>
        <dbReference type="SAM" id="MobiDB-lite"/>
    </source>
</evidence>
<dbReference type="InterPro" id="IPR024079">
    <property type="entry name" value="MetalloPept_cat_dom_sf"/>
</dbReference>
<feature type="region of interest" description="Disordered" evidence="1">
    <location>
        <begin position="37"/>
        <end position="75"/>
    </location>
</feature>
<reference evidence="2" key="1">
    <citation type="journal article" date="2014" name="Int. J. Syst. Evol. Microbiol.">
        <title>Complete genome sequence of Corynebacterium casei LMG S-19264T (=DSM 44701T), isolated from a smear-ripened cheese.</title>
        <authorList>
            <consortium name="US DOE Joint Genome Institute (JGI-PGF)"/>
            <person name="Walter F."/>
            <person name="Albersmeier A."/>
            <person name="Kalinowski J."/>
            <person name="Ruckert C."/>
        </authorList>
    </citation>
    <scope>NUCLEOTIDE SEQUENCE</scope>
    <source>
        <strain evidence="2">CCM 7217</strain>
    </source>
</reference>
<feature type="compositionally biased region" description="Low complexity" evidence="1">
    <location>
        <begin position="38"/>
        <end position="65"/>
    </location>
</feature>
<gene>
    <name evidence="2" type="ORF">GCM10007209_17840</name>
</gene>
<reference evidence="2" key="2">
    <citation type="submission" date="2020-09" db="EMBL/GenBank/DDBJ databases">
        <authorList>
            <person name="Sun Q."/>
            <person name="Sedlacek I."/>
        </authorList>
    </citation>
    <scope>NUCLEOTIDE SEQUENCE</scope>
    <source>
        <strain evidence="2">CCM 7217</strain>
    </source>
</reference>
<feature type="compositionally biased region" description="Low complexity" evidence="1">
    <location>
        <begin position="375"/>
        <end position="406"/>
    </location>
</feature>
<protein>
    <recommendedName>
        <fullName evidence="4">Matrixin</fullName>
    </recommendedName>
</protein>
<dbReference type="Gene3D" id="3.40.390.10">
    <property type="entry name" value="Collagenase (Catalytic Domain)"/>
    <property type="match status" value="1"/>
</dbReference>
<evidence type="ECO:0000313" key="3">
    <source>
        <dbReference type="Proteomes" id="UP000646833"/>
    </source>
</evidence>
<organism evidence="2 3">
    <name type="scientific">Haloferax sulfurifontis</name>
    <dbReference type="NCBI Taxonomy" id="255616"/>
    <lineage>
        <taxon>Archaea</taxon>
        <taxon>Methanobacteriati</taxon>
        <taxon>Methanobacteriota</taxon>
        <taxon>Stenosarchaea group</taxon>
        <taxon>Halobacteria</taxon>
        <taxon>Halobacteriales</taxon>
        <taxon>Haloferacaceae</taxon>
        <taxon>Haloferax</taxon>
    </lineage>
</organism>
<evidence type="ECO:0008006" key="4">
    <source>
        <dbReference type="Google" id="ProtNLM"/>
    </source>
</evidence>
<evidence type="ECO:0000313" key="2">
    <source>
        <dbReference type="EMBL" id="GGC56473.1"/>
    </source>
</evidence>
<accession>A0A830E782</accession>
<dbReference type="AlphaFoldDB" id="A0A830E782"/>
<dbReference type="GO" id="GO:0008237">
    <property type="term" value="F:metallopeptidase activity"/>
    <property type="evidence" value="ECO:0007669"/>
    <property type="project" value="InterPro"/>
</dbReference>
<dbReference type="Proteomes" id="UP000646833">
    <property type="component" value="Unassembled WGS sequence"/>
</dbReference>